<dbReference type="EMBL" id="JAUSVB010000002">
    <property type="protein sequence ID" value="MDQ0373827.1"/>
    <property type="molecule type" value="Genomic_DNA"/>
</dbReference>
<dbReference type="RefSeq" id="WP_307492093.1">
    <property type="nucleotide sequence ID" value="NZ_JAUSVB010000002.1"/>
</dbReference>
<evidence type="ECO:0000313" key="3">
    <source>
        <dbReference type="Proteomes" id="UP001239626"/>
    </source>
</evidence>
<sequence length="372" mass="39675">MQGATAVVHPVPQTVTIEVDDGTVRASTPEGYRSRLEQTRIDAVDEQLIGVFDRWLARSPDGWARADVSAFGSLLFRALLVGETWDFVLQRCDELLDGQRVRLQLSFPATPAGRHLAALPWEYLHVPDGTGMFLGTDERFLLSRTVSTDVPPTAPAVGPGMTVLLVVSQPTDEADVVVETIDSVLDRLQEGGSVTVERVPSPTPRALEEALRDVSPDVLHFVGHGKHEAIDGEGRVALVDVAGTANWLSGQDVAQILKKSGADPRLVLLQSCSGAKESATASFAGVAPQLVRNGPPCVIGMRYDVRPEVASTFAAQVYEALLEGDSLDGAAQRGRGFLADSTSPQHDPRLIGLPVVYAHDRPAALDALVGGS</sequence>
<evidence type="ECO:0000313" key="2">
    <source>
        <dbReference type="EMBL" id="MDQ0373827.1"/>
    </source>
</evidence>
<dbReference type="Pfam" id="PF12770">
    <property type="entry name" value="CHAT"/>
    <property type="match status" value="1"/>
</dbReference>
<protein>
    <recommendedName>
        <fullName evidence="1">CHAT domain-containing protein</fullName>
    </recommendedName>
</protein>
<reference evidence="2 3" key="1">
    <citation type="submission" date="2023-07" db="EMBL/GenBank/DDBJ databases">
        <title>Sorghum-associated microbial communities from plants grown in Nebraska, USA.</title>
        <authorList>
            <person name="Schachtman D."/>
        </authorList>
    </citation>
    <scope>NUCLEOTIDE SEQUENCE [LARGE SCALE GENOMIC DNA]</scope>
    <source>
        <strain evidence="2 3">BE332</strain>
    </source>
</reference>
<accession>A0ABU0EEY8</accession>
<comment type="caution">
    <text evidence="2">The sequence shown here is derived from an EMBL/GenBank/DDBJ whole genome shotgun (WGS) entry which is preliminary data.</text>
</comment>
<gene>
    <name evidence="2" type="ORF">J2X26_002138</name>
</gene>
<name>A0ABU0EEY8_9CELL</name>
<evidence type="ECO:0000259" key="1">
    <source>
        <dbReference type="Pfam" id="PF12770"/>
    </source>
</evidence>
<dbReference type="Proteomes" id="UP001239626">
    <property type="component" value="Unassembled WGS sequence"/>
</dbReference>
<dbReference type="InterPro" id="IPR024983">
    <property type="entry name" value="CHAT_dom"/>
</dbReference>
<proteinExistence type="predicted"/>
<keyword evidence="3" id="KW-1185">Reference proteome</keyword>
<organism evidence="2 3">
    <name type="scientific">Cellulomonas humilata</name>
    <dbReference type="NCBI Taxonomy" id="144055"/>
    <lineage>
        <taxon>Bacteria</taxon>
        <taxon>Bacillati</taxon>
        <taxon>Actinomycetota</taxon>
        <taxon>Actinomycetes</taxon>
        <taxon>Micrococcales</taxon>
        <taxon>Cellulomonadaceae</taxon>
        <taxon>Cellulomonas</taxon>
    </lineage>
</organism>
<feature type="domain" description="CHAT" evidence="1">
    <location>
        <begin position="96"/>
        <end position="348"/>
    </location>
</feature>